<feature type="region of interest" description="Disordered" evidence="1">
    <location>
        <begin position="197"/>
        <end position="278"/>
    </location>
</feature>
<gene>
    <name evidence="2" type="ORF">ACAT0790_LOCUS62495</name>
</gene>
<feature type="compositionally biased region" description="Basic and acidic residues" evidence="1">
    <location>
        <begin position="148"/>
        <end position="166"/>
    </location>
</feature>
<accession>A0A7S1WSP7</accession>
<dbReference type="AlphaFoldDB" id="A0A7S1WSP7"/>
<organism evidence="2">
    <name type="scientific">Alexandrium catenella</name>
    <name type="common">Red tide dinoflagellate</name>
    <name type="synonym">Gonyaulax catenella</name>
    <dbReference type="NCBI Taxonomy" id="2925"/>
    <lineage>
        <taxon>Eukaryota</taxon>
        <taxon>Sar</taxon>
        <taxon>Alveolata</taxon>
        <taxon>Dinophyceae</taxon>
        <taxon>Gonyaulacales</taxon>
        <taxon>Pyrocystaceae</taxon>
        <taxon>Alexandrium</taxon>
    </lineage>
</organism>
<protein>
    <recommendedName>
        <fullName evidence="3">MIT domain-containing protein</fullName>
    </recommendedName>
</protein>
<sequence length="278" mass="29822">MAFRRITSLLSVARRADSHGDYAQARELYSEVLKVQRALAGTPLGNLGPSLREATAGVEARLLALQQEPIQEGEVAACGSSRPATNGSMLSSGSKVAPVVMQFAPQGNISIPSCWDTGALPECPLSAREGINGRPTTRDGLRPGTQEGSRRCSRTADGRRPLSLDGEWVFREEGGQQQLEGMRPSTRDGARLQQLIDGTARKQEGARQRPHTRDGARDGQRPPAGGRRNQEALARQSSSRRRRHVPSGPEALGPELLVPPSGLLGPCVDAEDSVELLE</sequence>
<feature type="compositionally biased region" description="Acidic residues" evidence="1">
    <location>
        <begin position="269"/>
        <end position="278"/>
    </location>
</feature>
<name>A0A7S1WSP7_ALECA</name>
<feature type="compositionally biased region" description="Basic and acidic residues" evidence="1">
    <location>
        <begin position="199"/>
        <end position="220"/>
    </location>
</feature>
<evidence type="ECO:0008006" key="3">
    <source>
        <dbReference type="Google" id="ProtNLM"/>
    </source>
</evidence>
<feature type="region of interest" description="Disordered" evidence="1">
    <location>
        <begin position="126"/>
        <end position="166"/>
    </location>
</feature>
<reference evidence="2" key="1">
    <citation type="submission" date="2021-01" db="EMBL/GenBank/DDBJ databases">
        <authorList>
            <person name="Corre E."/>
            <person name="Pelletier E."/>
            <person name="Niang G."/>
            <person name="Scheremetjew M."/>
            <person name="Finn R."/>
            <person name="Kale V."/>
            <person name="Holt S."/>
            <person name="Cochrane G."/>
            <person name="Meng A."/>
            <person name="Brown T."/>
            <person name="Cohen L."/>
        </authorList>
    </citation>
    <scope>NUCLEOTIDE SEQUENCE</scope>
    <source>
        <strain evidence="2">OF101</strain>
    </source>
</reference>
<dbReference type="EMBL" id="HBGE01104872">
    <property type="protein sequence ID" value="CAD9185721.1"/>
    <property type="molecule type" value="Transcribed_RNA"/>
</dbReference>
<proteinExistence type="predicted"/>
<evidence type="ECO:0000313" key="2">
    <source>
        <dbReference type="EMBL" id="CAD9185721.1"/>
    </source>
</evidence>
<evidence type="ECO:0000256" key="1">
    <source>
        <dbReference type="SAM" id="MobiDB-lite"/>
    </source>
</evidence>